<dbReference type="KEGG" id="pvv:PVVCY_0300310"/>
<dbReference type="SUPFAM" id="SSF54648">
    <property type="entry name" value="DLC"/>
    <property type="match status" value="1"/>
</dbReference>
<dbReference type="InterPro" id="IPR037177">
    <property type="entry name" value="DLC_sf"/>
</dbReference>
<dbReference type="RefSeq" id="XP_037490098.1">
    <property type="nucleotide sequence ID" value="XM_037634688.1"/>
</dbReference>
<name>A0A449BMX9_PLAVN</name>
<dbReference type="OrthoDB" id="6506078at2759"/>
<dbReference type="InterPro" id="IPR001372">
    <property type="entry name" value="Dynein_light_chain_typ-1/2"/>
</dbReference>
<dbReference type="AlphaFoldDB" id="A0A449BMX9"/>
<dbReference type="Pfam" id="PF01221">
    <property type="entry name" value="Dynein_light"/>
    <property type="match status" value="1"/>
</dbReference>
<evidence type="ECO:0000313" key="1">
    <source>
        <dbReference type="EMBL" id="VEV54759.1"/>
    </source>
</evidence>
<evidence type="ECO:0000313" key="2">
    <source>
        <dbReference type="Proteomes" id="UP000290582"/>
    </source>
</evidence>
<organism evidence="1 2">
    <name type="scientific">Plasmodium vinckei vinckei</name>
    <dbReference type="NCBI Taxonomy" id="54757"/>
    <lineage>
        <taxon>Eukaryota</taxon>
        <taxon>Sar</taxon>
        <taxon>Alveolata</taxon>
        <taxon>Apicomplexa</taxon>
        <taxon>Aconoidasida</taxon>
        <taxon>Haemosporida</taxon>
        <taxon>Plasmodiidae</taxon>
        <taxon>Plasmodium</taxon>
        <taxon>Plasmodium (Vinckeia)</taxon>
    </lineage>
</organism>
<dbReference type="SMART" id="SM01375">
    <property type="entry name" value="Dynein_light"/>
    <property type="match status" value="1"/>
</dbReference>
<protein>
    <submittedName>
        <fullName evidence="1">Dynein light chain, putative</fullName>
    </submittedName>
</protein>
<dbReference type="VEuPathDB" id="PlasmoDB:PVVCY_0300310"/>
<dbReference type="EMBL" id="LR215059">
    <property type="protein sequence ID" value="VEV54759.1"/>
    <property type="molecule type" value="Genomic_DNA"/>
</dbReference>
<gene>
    <name evidence="1" type="ORF">PVVCY_0300310</name>
</gene>
<sequence>MSTILLMTNLTPLFACQTDKRKRKNEFRKFLAKLEEAYAKPINKSIKNNEIIISEIVIFRHKLNRHSIKKSNIPYHNQNNIVDIITGVLDKYTDANTNAIQVENAIKNIKEILDKTFGVGWICLIGESFSFNISAKEESFLFCFYQGYLAIVVYKC</sequence>
<proteinExistence type="predicted"/>
<dbReference type="Gene3D" id="3.30.740.10">
    <property type="entry name" value="Protein Inhibitor Of Neuronal Nitric Oxide Synthase"/>
    <property type="match status" value="1"/>
</dbReference>
<dbReference type="GO" id="GO:0007017">
    <property type="term" value="P:microtubule-based process"/>
    <property type="evidence" value="ECO:0007669"/>
    <property type="project" value="InterPro"/>
</dbReference>
<dbReference type="FunFam" id="3.30.740.10:FF:000007">
    <property type="entry name" value="Dynein light chain"/>
    <property type="match status" value="1"/>
</dbReference>
<accession>A0A449BMX9</accession>
<dbReference type="GO" id="GO:0030286">
    <property type="term" value="C:dynein complex"/>
    <property type="evidence" value="ECO:0007669"/>
    <property type="project" value="InterPro"/>
</dbReference>
<dbReference type="GeneID" id="19962810"/>
<dbReference type="Proteomes" id="UP000290582">
    <property type="component" value="Chromosome PVVCY_03"/>
</dbReference>
<reference evidence="1 2" key="1">
    <citation type="submission" date="2019-01" db="EMBL/GenBank/DDBJ databases">
        <authorList>
            <person name="Ramaprasad A."/>
        </authorList>
    </citation>
    <scope>NUCLEOTIDE SEQUENCE [LARGE SCALE GENOMIC DNA]</scope>
</reference>
<dbReference type="CDD" id="cd21453">
    <property type="entry name" value="DLC-like_DNAL4"/>
    <property type="match status" value="1"/>
</dbReference>